<evidence type="ECO:0000313" key="3">
    <source>
        <dbReference type="Proteomes" id="UP001143362"/>
    </source>
</evidence>
<keyword evidence="3" id="KW-1185">Reference proteome</keyword>
<proteinExistence type="predicted"/>
<dbReference type="Gene3D" id="3.20.20.140">
    <property type="entry name" value="Metal-dependent hydrolases"/>
    <property type="match status" value="1"/>
</dbReference>
<feature type="chain" id="PRO_5047059901" evidence="1">
    <location>
        <begin position="24"/>
        <end position="617"/>
    </location>
</feature>
<evidence type="ECO:0000313" key="2">
    <source>
        <dbReference type="EMBL" id="MCX2980163.1"/>
    </source>
</evidence>
<dbReference type="EMBL" id="SHNN01000001">
    <property type="protein sequence ID" value="MCX2980163.1"/>
    <property type="molecule type" value="Genomic_DNA"/>
</dbReference>
<feature type="signal peptide" evidence="1">
    <location>
        <begin position="1"/>
        <end position="23"/>
    </location>
</feature>
<comment type="caution">
    <text evidence="2">The sequence shown here is derived from an EMBL/GenBank/DDBJ whole genome shotgun (WGS) entry which is preliminary data.</text>
</comment>
<dbReference type="InterPro" id="IPR016195">
    <property type="entry name" value="Pol/histidinol_Pase-like"/>
</dbReference>
<dbReference type="InterPro" id="IPR022028">
    <property type="entry name" value="DUF3604"/>
</dbReference>
<dbReference type="RefSeq" id="WP_279244142.1">
    <property type="nucleotide sequence ID" value="NZ_SHNN01000001.1"/>
</dbReference>
<accession>A0ABT3TD14</accession>
<keyword evidence="1" id="KW-0732">Signal</keyword>
<protein>
    <submittedName>
        <fullName evidence="2">DUF3604 domain-containing protein</fullName>
    </submittedName>
</protein>
<dbReference type="Proteomes" id="UP001143362">
    <property type="component" value="Unassembled WGS sequence"/>
</dbReference>
<dbReference type="Pfam" id="PF12228">
    <property type="entry name" value="DUF3604"/>
    <property type="match status" value="1"/>
</dbReference>
<organism evidence="2 3">
    <name type="scientific">Candidatus Litorirhabdus singularis</name>
    <dbReference type="NCBI Taxonomy" id="2518993"/>
    <lineage>
        <taxon>Bacteria</taxon>
        <taxon>Pseudomonadati</taxon>
        <taxon>Pseudomonadota</taxon>
        <taxon>Gammaproteobacteria</taxon>
        <taxon>Cellvibrionales</taxon>
        <taxon>Halieaceae</taxon>
        <taxon>Candidatus Litorirhabdus</taxon>
    </lineage>
</organism>
<dbReference type="SUPFAM" id="SSF89550">
    <property type="entry name" value="PHP domain-like"/>
    <property type="match status" value="1"/>
</dbReference>
<evidence type="ECO:0000256" key="1">
    <source>
        <dbReference type="SAM" id="SignalP"/>
    </source>
</evidence>
<name>A0ABT3TD14_9GAMM</name>
<gene>
    <name evidence="2" type="ORF">EYC98_04695</name>
</gene>
<sequence>MLFRVLRRCCLASVFVIPATAIAGDYSPYVDRTGQERVFWGDTHLHTQYSTDAGMIGTTLKPEQAYRFAMGEEVTSSTGLRARLQRPLDFLVVSDHAESLGLPIAVQEAMPELLGNPWGREVYDLEQKGDGYAGFYKWAIDGMLPGVDPLGVPAINANIWQRQVTAADQYNRPGYFTALIGYEWTTTKNAKNLHRVVIFRDAADKAGQIIPFSSFDSSDPEDLWSFLEDYETNTGGQVLAIPHNGNLSNGLMFAPVRQNGQAMDETYARRRAHWEPLTEVTQIKGDGEAHPWLSPDDEFADFGTWDKGDIGGREAKSNDMLEFEYARSALRNGLKYGAAIGVNPFKFGMIGASDSHTGLAATREENYYGKFSKSEPAAGRWKEYVVRSPTDDALSLVAYEEVASGLAGVWAQENTREALFDAMRRREVYSTTGTRMVVRLFGGWEYVAADVQTPAMAQIGYRKGVPMGADLPPRDDAKAPVFMVMAAKDPDGANLDRIQMIKGWLNPDGQTAEKIYDIALSDDRSEGQNGQVPVVGNTVDVADASYTNTIGAAQLRRVWSDPDFDPDQRAFYYARVLEIPTPSWQAYDTKIFGDEFPESVPMSIQDRAYTSPIWYTP</sequence>
<reference evidence="2" key="1">
    <citation type="submission" date="2019-02" db="EMBL/GenBank/DDBJ databases">
        <authorList>
            <person name="Li S.-H."/>
        </authorList>
    </citation>
    <scope>NUCLEOTIDE SEQUENCE</scope>
    <source>
        <strain evidence="2">IMCC14734</strain>
    </source>
</reference>